<dbReference type="PROSITE" id="PS50110">
    <property type="entry name" value="RESPONSE_REGULATORY"/>
    <property type="match status" value="1"/>
</dbReference>
<evidence type="ECO:0000256" key="1">
    <source>
        <dbReference type="ARBA" id="ARBA00022553"/>
    </source>
</evidence>
<proteinExistence type="predicted"/>
<dbReference type="InterPro" id="IPR001789">
    <property type="entry name" value="Sig_transdc_resp-reg_receiver"/>
</dbReference>
<evidence type="ECO:0000256" key="3">
    <source>
        <dbReference type="PROSITE-ProRule" id="PRU00169"/>
    </source>
</evidence>
<evidence type="ECO:0000259" key="4">
    <source>
        <dbReference type="PROSITE" id="PS50043"/>
    </source>
</evidence>
<evidence type="ECO:0000259" key="5">
    <source>
        <dbReference type="PROSITE" id="PS50110"/>
    </source>
</evidence>
<sequence>MKLLLVDDQVLFVESLRTVLMIIADDLDIVGIANSGLEAIKAVEQDKPDIILMDVRMPGMDGVEASRAILEKYDDIKIMMLTTYDDDEYVQEAIKYGVSGYMLKDVPPEDLVNSIRAVMAGTVQMSPKILERIMKGGRSVQSIIEEDYNKILGKIDNLSKREQEILFLMAEGDDNTEIASKLFIAEQTVKNHVSKIYSKLGVHERITVLKIARKADLGRFFNYLND</sequence>
<name>A0A841R803_9SPIO</name>
<evidence type="ECO:0000313" key="6">
    <source>
        <dbReference type="EMBL" id="MBB6478868.1"/>
    </source>
</evidence>
<comment type="caution">
    <text evidence="6">The sequence shown here is derived from an EMBL/GenBank/DDBJ whole genome shotgun (WGS) entry which is preliminary data.</text>
</comment>
<dbReference type="InterPro" id="IPR058245">
    <property type="entry name" value="NreC/VraR/RcsB-like_REC"/>
</dbReference>
<feature type="domain" description="HTH luxR-type" evidence="4">
    <location>
        <begin position="151"/>
        <end position="216"/>
    </location>
</feature>
<gene>
    <name evidence="6" type="ORF">HNR50_000501</name>
</gene>
<evidence type="ECO:0000313" key="7">
    <source>
        <dbReference type="Proteomes" id="UP000587760"/>
    </source>
</evidence>
<keyword evidence="1 3" id="KW-0597">Phosphoprotein</keyword>
<feature type="modified residue" description="4-aspartylphosphate" evidence="3">
    <location>
        <position position="54"/>
    </location>
</feature>
<dbReference type="GO" id="GO:0003677">
    <property type="term" value="F:DNA binding"/>
    <property type="evidence" value="ECO:0007669"/>
    <property type="project" value="UniProtKB-KW"/>
</dbReference>
<dbReference type="PANTHER" id="PTHR43214:SF43">
    <property type="entry name" value="TWO-COMPONENT RESPONSE REGULATOR"/>
    <property type="match status" value="1"/>
</dbReference>
<keyword evidence="7" id="KW-1185">Reference proteome</keyword>
<dbReference type="Gene3D" id="3.40.50.2300">
    <property type="match status" value="1"/>
</dbReference>
<dbReference type="Pfam" id="PF00072">
    <property type="entry name" value="Response_reg"/>
    <property type="match status" value="1"/>
</dbReference>
<dbReference type="PRINTS" id="PR00038">
    <property type="entry name" value="HTHLUXR"/>
</dbReference>
<dbReference type="InterPro" id="IPR039420">
    <property type="entry name" value="WalR-like"/>
</dbReference>
<feature type="domain" description="Response regulatory" evidence="5">
    <location>
        <begin position="2"/>
        <end position="119"/>
    </location>
</feature>
<reference evidence="6 7" key="1">
    <citation type="submission" date="2020-08" db="EMBL/GenBank/DDBJ databases">
        <title>Genomic Encyclopedia of Type Strains, Phase IV (KMG-IV): sequencing the most valuable type-strain genomes for metagenomic binning, comparative biology and taxonomic classification.</title>
        <authorList>
            <person name="Goeker M."/>
        </authorList>
    </citation>
    <scope>NUCLEOTIDE SEQUENCE [LARGE SCALE GENOMIC DNA]</scope>
    <source>
        <strain evidence="6 7">DSM 2461</strain>
    </source>
</reference>
<dbReference type="Proteomes" id="UP000587760">
    <property type="component" value="Unassembled WGS sequence"/>
</dbReference>
<keyword evidence="2 6" id="KW-0238">DNA-binding</keyword>
<dbReference type="CDD" id="cd17535">
    <property type="entry name" value="REC_NarL-like"/>
    <property type="match status" value="1"/>
</dbReference>
<dbReference type="SMART" id="SM00421">
    <property type="entry name" value="HTH_LUXR"/>
    <property type="match status" value="1"/>
</dbReference>
<dbReference type="PANTHER" id="PTHR43214">
    <property type="entry name" value="TWO-COMPONENT RESPONSE REGULATOR"/>
    <property type="match status" value="1"/>
</dbReference>
<dbReference type="SMART" id="SM00448">
    <property type="entry name" value="REC"/>
    <property type="match status" value="1"/>
</dbReference>
<dbReference type="InterPro" id="IPR011006">
    <property type="entry name" value="CheY-like_superfamily"/>
</dbReference>
<dbReference type="SUPFAM" id="SSF52172">
    <property type="entry name" value="CheY-like"/>
    <property type="match status" value="1"/>
</dbReference>
<dbReference type="PROSITE" id="PS50043">
    <property type="entry name" value="HTH_LUXR_2"/>
    <property type="match status" value="1"/>
</dbReference>
<dbReference type="RefSeq" id="WP_184743247.1">
    <property type="nucleotide sequence ID" value="NZ_JACHGJ010000001.1"/>
</dbReference>
<organism evidence="6 7">
    <name type="scientific">Spirochaeta isovalerica</name>
    <dbReference type="NCBI Taxonomy" id="150"/>
    <lineage>
        <taxon>Bacteria</taxon>
        <taxon>Pseudomonadati</taxon>
        <taxon>Spirochaetota</taxon>
        <taxon>Spirochaetia</taxon>
        <taxon>Spirochaetales</taxon>
        <taxon>Spirochaetaceae</taxon>
        <taxon>Spirochaeta</taxon>
    </lineage>
</organism>
<accession>A0A841R803</accession>
<dbReference type="GO" id="GO:0006355">
    <property type="term" value="P:regulation of DNA-templated transcription"/>
    <property type="evidence" value="ECO:0007669"/>
    <property type="project" value="InterPro"/>
</dbReference>
<dbReference type="Pfam" id="PF00196">
    <property type="entry name" value="GerE"/>
    <property type="match status" value="1"/>
</dbReference>
<evidence type="ECO:0000256" key="2">
    <source>
        <dbReference type="ARBA" id="ARBA00023125"/>
    </source>
</evidence>
<protein>
    <submittedName>
        <fullName evidence="6">DNA-binding NarL/FixJ family response regulator</fullName>
    </submittedName>
</protein>
<dbReference type="EMBL" id="JACHGJ010000001">
    <property type="protein sequence ID" value="MBB6478868.1"/>
    <property type="molecule type" value="Genomic_DNA"/>
</dbReference>
<dbReference type="AlphaFoldDB" id="A0A841R803"/>
<dbReference type="InterPro" id="IPR000792">
    <property type="entry name" value="Tscrpt_reg_LuxR_C"/>
</dbReference>
<dbReference type="GO" id="GO:0000160">
    <property type="term" value="P:phosphorelay signal transduction system"/>
    <property type="evidence" value="ECO:0007669"/>
    <property type="project" value="InterPro"/>
</dbReference>
<dbReference type="CDD" id="cd06170">
    <property type="entry name" value="LuxR_C_like"/>
    <property type="match status" value="1"/>
</dbReference>